<dbReference type="AlphaFoldDB" id="A0A2S1FI54"/>
<organism evidence="2">
    <name type="scientific">Polaromonas sp. H1N</name>
    <dbReference type="NCBI Taxonomy" id="1840283"/>
    <lineage>
        <taxon>Bacteria</taxon>
        <taxon>Pseudomonadati</taxon>
        <taxon>Pseudomonadota</taxon>
        <taxon>Betaproteobacteria</taxon>
        <taxon>Burkholderiales</taxon>
        <taxon>Comamonadaceae</taxon>
        <taxon>Polaromonas</taxon>
    </lineage>
</organism>
<evidence type="ECO:0000313" key="2">
    <source>
        <dbReference type="EMBL" id="AWD72184.1"/>
    </source>
</evidence>
<protein>
    <submittedName>
        <fullName evidence="2">Transposase</fullName>
    </submittedName>
</protein>
<sequence>MPRKPHSHHSPEFKEQALLKARHRGARSLLSLASELNMSPGTLKRWVLDSGKAARQARGEPSLALDGPAMAWSPLQRLTALQESYGLSDAALGAWCRERGVFEHQLRQWRENFCTPITPASREAGGAFRELQRQHDQLQRELRRKEKALAEVAALLVLQKNFQALLEGADK</sequence>
<gene>
    <name evidence="2" type="ORF">pH1NP1_p006</name>
</gene>
<name>A0A2S1FI54_9BURK</name>
<dbReference type="InterPro" id="IPR009057">
    <property type="entry name" value="Homeodomain-like_sf"/>
</dbReference>
<reference evidence="2" key="1">
    <citation type="submission" date="2018-01" db="EMBL/GenBank/DDBJ databases">
        <title>Plasmids of psychrophilic Polaromonas spp. isolated from Arctic and Antarctic glaciers.</title>
        <authorList>
            <person name="Dziewit L."/>
            <person name="Ciok A."/>
        </authorList>
    </citation>
    <scope>NUCLEOTIDE SEQUENCE</scope>
    <source>
        <plasmid evidence="2">pH1NP1</plasmid>
    </source>
</reference>
<feature type="coiled-coil region" evidence="1">
    <location>
        <begin position="121"/>
        <end position="155"/>
    </location>
</feature>
<dbReference type="SUPFAM" id="SSF46689">
    <property type="entry name" value="Homeodomain-like"/>
    <property type="match status" value="1"/>
</dbReference>
<proteinExistence type="predicted"/>
<geneLocation type="plasmid" evidence="2">
    <name>pH1NP1</name>
</geneLocation>
<keyword evidence="2" id="KW-0614">Plasmid</keyword>
<keyword evidence="1" id="KW-0175">Coiled coil</keyword>
<accession>A0A2S1FI54</accession>
<evidence type="ECO:0000256" key="1">
    <source>
        <dbReference type="SAM" id="Coils"/>
    </source>
</evidence>
<dbReference type="EMBL" id="MG869619">
    <property type="protein sequence ID" value="AWD72184.1"/>
    <property type="molecule type" value="Genomic_DNA"/>
</dbReference>